<name>A0ABX9LY21_9LEPT</name>
<evidence type="ECO:0000313" key="3">
    <source>
        <dbReference type="Proteomes" id="UP000285569"/>
    </source>
</evidence>
<dbReference type="Proteomes" id="UP000285569">
    <property type="component" value="Unassembled WGS sequence"/>
</dbReference>
<proteinExistence type="predicted"/>
<reference evidence="3" key="1">
    <citation type="submission" date="2018-05" db="EMBL/GenBank/DDBJ databases">
        <title>Leptospira yasudae sp. nov. and Leptospira stimsonii sp. nov., two pathogenic species of the genus Leptospira isolated from environmental sources.</title>
        <authorList>
            <person name="Casanovas-Massana A."/>
            <person name="Hamond C."/>
            <person name="Santos L.A."/>
            <person name="Hacker K.P."/>
            <person name="Balassiano I."/>
            <person name="Medeiros M.A."/>
            <person name="Reis M.G."/>
            <person name="Ko A.I."/>
            <person name="Wunder E.A."/>
        </authorList>
    </citation>
    <scope>NUCLEOTIDE SEQUENCE [LARGE SCALE GENOMIC DNA]</scope>
    <source>
        <strain evidence="3">B21</strain>
    </source>
</reference>
<sequence>DSLWSLPLSFEETIKGANEGLKKQLGDQLLNDEFLPMGDMFVRNVMGPSGDMETQVLPGYNFFQYIKPTKLPELKDSNNRTWDLTDYKALTEEGAPTTTELQSMVKLAREQMNQDFKKTYDPENTFNRETAAIAFDPAAQAKVFQSAQSALQRLFTDPKTALEFAAADDDGKAAMRESAMNSGYLVGPTEGGAFGDHHFQQFFAILKMKEKYNEIKNKGQALQSDPLYKGFEGVGGAGAAKFYVQNKSTINAIDSVLSTIPVVNRINPLAIMKSVVNGGIIGLVTNVASVVTEVVSTVVSTIATAGTATTIVSMDYSYEQGFGAKVDVGVGIGPARISYATIGYSEFGGFEASVGVTGKLGPVEVGARMTYSEKNGFGASASAGVGPFTAGLTYSQQGGLSAAVGYKNANGVVVGLGWSEKGGVSASVGMATKGGYEGGVSFNKDEGFGAYAAKNEFNKNNQITGSKAITFNERDGVGVKITDKDPSGANSGLGIDPHTSVSISQRGGVTVDYENANGFGGSVNVGWNGSYSGSVTQKYDAGTNARGVGTVNFDSEGNFSGSNKTSMISRGSLAGGQDDVDWQNGIALGQGSLMGAMESVSENVAANYAKLKEAHRQYAASEGVNLTPEQWDKLSDSAREEIVQRLKTGNAQHTSRDSFGERVLGSVSDFVDQLTGTYSDHAGWVDEGGEYTTRTCFVAGTLIKTKDGYKKIEEIQVGDYVLSYNESSESTEYNQVVKTFEREATRIYKIVYENGRIIETTETHPFYIDGKGWISAKYLVRGDRSVLVNEGSLSIVSISIDDRLETVYNFEVENAHTYFVTEDAMLVHNKCVINGSKAERKKMLALMQKLTDDNLGFDEDGKTIIIKNKSKNSDQIGTQLLRDLIGDEAKTTMIRFKQKGEVVKNCFTSCAKSEGKDEDVTNGVGVNQNVIIDLADAATPFGTVKYNKKTGEPIESSFAFRKIPLQFTIAHELIHANRFRTGTAKTNKSGAMVRTLDPLRASDYENANYEEAEVTGLPIYQLGLGIGEPINGLYQNFEYDLIENQYSGPSQNAIMKQAGYDYIRFGYYKWNE</sequence>
<dbReference type="InterPro" id="IPR006141">
    <property type="entry name" value="Intein_N"/>
</dbReference>
<evidence type="ECO:0000259" key="1">
    <source>
        <dbReference type="SMART" id="SM00306"/>
    </source>
</evidence>
<dbReference type="Gene3D" id="2.170.16.10">
    <property type="entry name" value="Hedgehog/Intein (Hint) domain"/>
    <property type="match status" value="1"/>
</dbReference>
<dbReference type="SUPFAM" id="SSF51294">
    <property type="entry name" value="Hedgehog/intein (Hint) domain"/>
    <property type="match status" value="1"/>
</dbReference>
<protein>
    <recommendedName>
        <fullName evidence="1">Hint domain-containing protein</fullName>
    </recommendedName>
</protein>
<dbReference type="PROSITE" id="PS50818">
    <property type="entry name" value="INTEIN_C_TER"/>
    <property type="match status" value="1"/>
</dbReference>
<feature type="domain" description="Hint" evidence="1">
    <location>
        <begin position="694"/>
        <end position="789"/>
    </location>
</feature>
<dbReference type="CDD" id="cd00081">
    <property type="entry name" value="Hint"/>
    <property type="match status" value="1"/>
</dbReference>
<dbReference type="RefSeq" id="WP_277749669.1">
    <property type="nucleotide sequence ID" value="NZ_QHCR01000020.1"/>
</dbReference>
<dbReference type="NCBIfam" id="TIGR01445">
    <property type="entry name" value="intein_Nterm"/>
    <property type="match status" value="1"/>
</dbReference>
<feature type="non-terminal residue" evidence="2">
    <location>
        <position position="1"/>
    </location>
</feature>
<gene>
    <name evidence="2" type="ORF">DLM77_21250</name>
</gene>
<keyword evidence="3" id="KW-1185">Reference proteome</keyword>
<dbReference type="InterPro" id="IPR036844">
    <property type="entry name" value="Hint_dom_sf"/>
</dbReference>
<dbReference type="SMART" id="SM00306">
    <property type="entry name" value="HintN"/>
    <property type="match status" value="1"/>
</dbReference>
<evidence type="ECO:0000313" key="2">
    <source>
        <dbReference type="EMBL" id="RHX77418.1"/>
    </source>
</evidence>
<comment type="caution">
    <text evidence="2">The sequence shown here is derived from an EMBL/GenBank/DDBJ whole genome shotgun (WGS) entry which is preliminary data.</text>
</comment>
<reference evidence="2 3" key="2">
    <citation type="journal article" date="2020" name="Int. J. Syst. Evol. Microbiol.">
        <title>Leptospira yasudae sp. nov. and Leptospira stimsonii sp. nov., two new species of the pathogenic group isolated from environmental sources.</title>
        <authorList>
            <person name="Casanovas-Massana A."/>
            <person name="Hamond C."/>
            <person name="Santos L.A."/>
            <person name="de Oliveira D."/>
            <person name="Hacker K.P."/>
            <person name="Balassiano I."/>
            <person name="Costa F."/>
            <person name="Medeiros M.A."/>
            <person name="Reis M.G."/>
            <person name="Ko A.I."/>
            <person name="Wunder E.A."/>
        </authorList>
    </citation>
    <scope>NUCLEOTIDE SEQUENCE [LARGE SCALE GENOMIC DNA]</scope>
    <source>
        <strain evidence="2 3">B21</strain>
    </source>
</reference>
<dbReference type="InterPro" id="IPR003587">
    <property type="entry name" value="Hint_dom_N"/>
</dbReference>
<accession>A0ABX9LY21</accession>
<dbReference type="EMBL" id="QHCR01000020">
    <property type="protein sequence ID" value="RHX77418.1"/>
    <property type="molecule type" value="Genomic_DNA"/>
</dbReference>
<dbReference type="PROSITE" id="PS50817">
    <property type="entry name" value="INTEIN_N_TER"/>
    <property type="match status" value="1"/>
</dbReference>
<dbReference type="Pfam" id="PF07591">
    <property type="entry name" value="PT-HINT"/>
    <property type="match status" value="1"/>
</dbReference>
<dbReference type="InterPro" id="IPR030934">
    <property type="entry name" value="Intein_C"/>
</dbReference>
<organism evidence="2 3">
    <name type="scientific">Leptospira yasudae</name>
    <dbReference type="NCBI Taxonomy" id="2202201"/>
    <lineage>
        <taxon>Bacteria</taxon>
        <taxon>Pseudomonadati</taxon>
        <taxon>Spirochaetota</taxon>
        <taxon>Spirochaetia</taxon>
        <taxon>Leptospirales</taxon>
        <taxon>Leptospiraceae</taxon>
        <taxon>Leptospira</taxon>
    </lineage>
</organism>